<comment type="caution">
    <text evidence="2">The sequence shown here is derived from an EMBL/GenBank/DDBJ whole genome shotgun (WGS) entry which is preliminary data.</text>
</comment>
<reference evidence="2" key="1">
    <citation type="submission" date="2022-09" db="EMBL/GenBank/DDBJ databases">
        <title>Fusarium specimens isolated from Avocado Roots.</title>
        <authorList>
            <person name="Stajich J."/>
            <person name="Roper C."/>
            <person name="Heimlech-Rivalta G."/>
        </authorList>
    </citation>
    <scope>NUCLEOTIDE SEQUENCE</scope>
    <source>
        <strain evidence="2">CF00095</strain>
    </source>
</reference>
<protein>
    <submittedName>
        <fullName evidence="2">Uncharacterized protein</fullName>
    </submittedName>
</protein>
<evidence type="ECO:0000313" key="3">
    <source>
        <dbReference type="Proteomes" id="UP001152024"/>
    </source>
</evidence>
<dbReference type="NCBIfam" id="NF041278">
    <property type="entry name" value="CmcJ_NvfI_EfuI"/>
    <property type="match status" value="1"/>
</dbReference>
<evidence type="ECO:0000313" key="2">
    <source>
        <dbReference type="EMBL" id="KAJ4135097.1"/>
    </source>
</evidence>
<organism evidence="2 3">
    <name type="scientific">Fusarium equiseti</name>
    <name type="common">Fusarium scirpi</name>
    <dbReference type="NCBI Taxonomy" id="61235"/>
    <lineage>
        <taxon>Eukaryota</taxon>
        <taxon>Fungi</taxon>
        <taxon>Dikarya</taxon>
        <taxon>Ascomycota</taxon>
        <taxon>Pezizomycotina</taxon>
        <taxon>Sordariomycetes</taxon>
        <taxon>Hypocreomycetidae</taxon>
        <taxon>Hypocreales</taxon>
        <taxon>Nectriaceae</taxon>
        <taxon>Fusarium</taxon>
        <taxon>Fusarium incarnatum-equiseti species complex</taxon>
    </lineage>
</organism>
<accession>A0ABQ8RGZ1</accession>
<evidence type="ECO:0000256" key="1">
    <source>
        <dbReference type="ARBA" id="ARBA00023604"/>
    </source>
</evidence>
<keyword evidence="3" id="KW-1185">Reference proteome</keyword>
<sequence length="307" mass="36242">MPGEKPQDTEAVQRDDLHVPLYFLDRSDLWDTIKPYNFHYVPKSDVPLHNLQRSYHSVHLRSLRPLVPTLTLDKQGFEVDRLDTRMRYEDFRDDQLIEQVYFSELENHFTQKLGAKKIRPLDFQLRLRDREFPYFQGKPSAKPQPSLMTHVDVTPEATKSIIRELYEETAEEIFKARYQIITVWRPLRVPVRDWPLALCDASTVSPSDMVENDVIYPNYVAENLMIHYDERQRWYWLPDQAEDEVLVFKAVDSDKDKYNPCPHGAFPLPDSTESSLLRESIDVRLLVMFADIDYPQSKSWSSAEIMM</sequence>
<comment type="similarity">
    <text evidence="1">Belongs to the asaB hydroxylase/desaturase family.</text>
</comment>
<proteinExistence type="inferred from homology"/>
<dbReference type="PANTHER" id="PTHR34598">
    <property type="entry name" value="BLL6449 PROTEIN"/>
    <property type="match status" value="1"/>
</dbReference>
<dbReference type="PANTHER" id="PTHR34598:SF3">
    <property type="entry name" value="OXIDOREDUCTASE AN1597"/>
    <property type="match status" value="1"/>
</dbReference>
<dbReference type="Proteomes" id="UP001152024">
    <property type="component" value="Unassembled WGS sequence"/>
</dbReference>
<gene>
    <name evidence="2" type="ORF">NW768_004712</name>
</gene>
<dbReference type="InterPro" id="IPR044053">
    <property type="entry name" value="AsaB-like"/>
</dbReference>
<dbReference type="EMBL" id="JAOQBH010000006">
    <property type="protein sequence ID" value="KAJ4135097.1"/>
    <property type="molecule type" value="Genomic_DNA"/>
</dbReference>
<name>A0ABQ8RGZ1_FUSEQ</name>